<dbReference type="PANTHER" id="PTHR13234">
    <property type="entry name" value="GAMMA-INTERFERON INDUCIBLE LYSOSOMAL THIOL REDUCTASE GILT"/>
    <property type="match status" value="1"/>
</dbReference>
<dbReference type="GeneID" id="108047796"/>
<dbReference type="PANTHER" id="PTHR13234:SF71">
    <property type="entry name" value="GAMMA-INTERFERON-INDUCIBLE LYSOSOMAL THIOL REDUCTASE-LIKE PROTEIN"/>
    <property type="match status" value="1"/>
</dbReference>
<feature type="transmembrane region" description="Helical" evidence="3">
    <location>
        <begin position="7"/>
        <end position="27"/>
    </location>
</feature>
<evidence type="ECO:0000256" key="3">
    <source>
        <dbReference type="SAM" id="Phobius"/>
    </source>
</evidence>
<evidence type="ECO:0000256" key="1">
    <source>
        <dbReference type="ARBA" id="ARBA00005679"/>
    </source>
</evidence>
<keyword evidence="3" id="KW-0472">Membrane</keyword>
<dbReference type="EnsemblMetazoa" id="XM_044460734.1">
    <property type="protein sequence ID" value="XP_044316669.1"/>
    <property type="gene ID" value="LOC108047796"/>
</dbReference>
<protein>
    <recommendedName>
        <fullName evidence="6">Gamma-interferon-inducible lysosomal thiol reductase</fullName>
    </recommendedName>
</protein>
<dbReference type="Pfam" id="PF03227">
    <property type="entry name" value="GILT"/>
    <property type="match status" value="1"/>
</dbReference>
<evidence type="ECO:0008006" key="6">
    <source>
        <dbReference type="Google" id="ProtNLM"/>
    </source>
</evidence>
<dbReference type="Proteomes" id="UP001652680">
    <property type="component" value="Unassembled WGS sequence"/>
</dbReference>
<evidence type="ECO:0000313" key="5">
    <source>
        <dbReference type="Proteomes" id="UP001652680"/>
    </source>
</evidence>
<proteinExistence type="inferred from homology"/>
<accession>A0ABM5JCW7</accession>
<evidence type="ECO:0000313" key="4">
    <source>
        <dbReference type="EnsemblMetazoa" id="XP_044316669.1"/>
    </source>
</evidence>
<keyword evidence="3" id="KW-1133">Transmembrane helix</keyword>
<dbReference type="InterPro" id="IPR004911">
    <property type="entry name" value="Interferon-induced_GILT"/>
</dbReference>
<keyword evidence="5" id="KW-1185">Reference proteome</keyword>
<sequence>MVPTRKRIVIIICVVALLICLLRILFWNSGAPFLTSHRYYDRYERPPIPVVVMVFYEALCPDSKYFLTRQLLPTFKVASSIMEVKLAPYGKARTSELDNKVIFDCQHGPAECQANIYHACAAKIIEDPLLRLQVATCMIRDNRLPQDAMHKIHWN</sequence>
<keyword evidence="2" id="KW-0325">Glycoprotein</keyword>
<reference evidence="4" key="2">
    <citation type="submission" date="2025-05" db="UniProtKB">
        <authorList>
            <consortium name="EnsemblMetazoa"/>
        </authorList>
    </citation>
    <scope>IDENTIFICATION</scope>
</reference>
<reference evidence="5" key="1">
    <citation type="journal article" date="2021" name="Elife">
        <title>Highly contiguous assemblies of 101 drosophilid genomes.</title>
        <authorList>
            <person name="Kim B.Y."/>
            <person name="Wang J.R."/>
            <person name="Miller D.E."/>
            <person name="Barmina O."/>
            <person name="Delaney E."/>
            <person name="Thompson A."/>
            <person name="Comeault A.A."/>
            <person name="Peede D."/>
            <person name="D'Agostino E.R."/>
            <person name="Pelaez J."/>
            <person name="Aguilar J.M."/>
            <person name="Haji D."/>
            <person name="Matsunaga T."/>
            <person name="Armstrong E.E."/>
            <person name="Zych M."/>
            <person name="Ogawa Y."/>
            <person name="Stamenkovic-Radak M."/>
            <person name="Jelic M."/>
            <person name="Veselinovic M.S."/>
            <person name="Tanaskovic M."/>
            <person name="Eric P."/>
            <person name="Gao J.J."/>
            <person name="Katoh T.K."/>
            <person name="Toda M.J."/>
            <person name="Watabe H."/>
            <person name="Watada M."/>
            <person name="Davis J.S."/>
            <person name="Moyle L.C."/>
            <person name="Manoli G."/>
            <person name="Bertolini E."/>
            <person name="Kostal V."/>
            <person name="Hawley R.S."/>
            <person name="Takahashi A."/>
            <person name="Jones C.D."/>
            <person name="Price D.K."/>
            <person name="Whiteman N."/>
            <person name="Kopp A."/>
            <person name="Matute D.R."/>
            <person name="Petrov D.A."/>
        </authorList>
    </citation>
    <scope>NUCLEOTIDE SEQUENCE [LARGE SCALE GENOMIC DNA]</scope>
</reference>
<dbReference type="RefSeq" id="XP_044316669.1">
    <property type="nucleotide sequence ID" value="XM_044460734.1"/>
</dbReference>
<organism evidence="4 5">
    <name type="scientific">Drosophila rhopaloa</name>
    <name type="common">Fruit fly</name>
    <dbReference type="NCBI Taxonomy" id="1041015"/>
    <lineage>
        <taxon>Eukaryota</taxon>
        <taxon>Metazoa</taxon>
        <taxon>Ecdysozoa</taxon>
        <taxon>Arthropoda</taxon>
        <taxon>Hexapoda</taxon>
        <taxon>Insecta</taxon>
        <taxon>Pterygota</taxon>
        <taxon>Neoptera</taxon>
        <taxon>Endopterygota</taxon>
        <taxon>Diptera</taxon>
        <taxon>Brachycera</taxon>
        <taxon>Muscomorpha</taxon>
        <taxon>Ephydroidea</taxon>
        <taxon>Drosophilidae</taxon>
        <taxon>Drosophila</taxon>
        <taxon>Sophophora</taxon>
    </lineage>
</organism>
<keyword evidence="3" id="KW-0812">Transmembrane</keyword>
<name>A0ABM5JCW7_DRORH</name>
<comment type="similarity">
    <text evidence="1">Belongs to the GILT family.</text>
</comment>
<evidence type="ECO:0000256" key="2">
    <source>
        <dbReference type="ARBA" id="ARBA00023180"/>
    </source>
</evidence>